<organism evidence="1 2">
    <name type="scientific">Diplogelasinospora grovesii</name>
    <dbReference type="NCBI Taxonomy" id="303347"/>
    <lineage>
        <taxon>Eukaryota</taxon>
        <taxon>Fungi</taxon>
        <taxon>Dikarya</taxon>
        <taxon>Ascomycota</taxon>
        <taxon>Pezizomycotina</taxon>
        <taxon>Sordariomycetes</taxon>
        <taxon>Sordariomycetidae</taxon>
        <taxon>Sordariales</taxon>
        <taxon>Diplogelasinosporaceae</taxon>
        <taxon>Diplogelasinospora</taxon>
    </lineage>
</organism>
<keyword evidence="2" id="KW-1185">Reference proteome</keyword>
<dbReference type="EMBL" id="MU854032">
    <property type="protein sequence ID" value="KAK3934065.1"/>
    <property type="molecule type" value="Genomic_DNA"/>
</dbReference>
<dbReference type="AlphaFoldDB" id="A0AAN6MVY9"/>
<proteinExistence type="predicted"/>
<name>A0AAN6MVY9_9PEZI</name>
<evidence type="ECO:0000313" key="1">
    <source>
        <dbReference type="EMBL" id="KAK3934065.1"/>
    </source>
</evidence>
<comment type="caution">
    <text evidence="1">The sequence shown here is derived from an EMBL/GenBank/DDBJ whole genome shotgun (WGS) entry which is preliminary data.</text>
</comment>
<protein>
    <submittedName>
        <fullName evidence="1">Uncharacterized protein</fullName>
    </submittedName>
</protein>
<sequence length="67" mass="7497">INLSKCYLSLTFTGARPAEFINGEKKTLKDGCLKELFSLKPIGGSFSERDEDEALNKNFKVLKEILS</sequence>
<dbReference type="Proteomes" id="UP001303473">
    <property type="component" value="Unassembled WGS sequence"/>
</dbReference>
<evidence type="ECO:0000313" key="2">
    <source>
        <dbReference type="Proteomes" id="UP001303473"/>
    </source>
</evidence>
<reference evidence="2" key="1">
    <citation type="journal article" date="2023" name="Mol. Phylogenet. Evol.">
        <title>Genome-scale phylogeny and comparative genomics of the fungal order Sordariales.</title>
        <authorList>
            <person name="Hensen N."/>
            <person name="Bonometti L."/>
            <person name="Westerberg I."/>
            <person name="Brannstrom I.O."/>
            <person name="Guillou S."/>
            <person name="Cros-Aarteil S."/>
            <person name="Calhoun S."/>
            <person name="Haridas S."/>
            <person name="Kuo A."/>
            <person name="Mondo S."/>
            <person name="Pangilinan J."/>
            <person name="Riley R."/>
            <person name="LaButti K."/>
            <person name="Andreopoulos B."/>
            <person name="Lipzen A."/>
            <person name="Chen C."/>
            <person name="Yan M."/>
            <person name="Daum C."/>
            <person name="Ng V."/>
            <person name="Clum A."/>
            <person name="Steindorff A."/>
            <person name="Ohm R.A."/>
            <person name="Martin F."/>
            <person name="Silar P."/>
            <person name="Natvig D.O."/>
            <person name="Lalanne C."/>
            <person name="Gautier V."/>
            <person name="Ament-Velasquez S.L."/>
            <person name="Kruys A."/>
            <person name="Hutchinson M.I."/>
            <person name="Powell A.J."/>
            <person name="Barry K."/>
            <person name="Miller A.N."/>
            <person name="Grigoriev I.V."/>
            <person name="Debuchy R."/>
            <person name="Gladieux P."/>
            <person name="Hiltunen Thoren M."/>
            <person name="Johannesson H."/>
        </authorList>
    </citation>
    <scope>NUCLEOTIDE SEQUENCE [LARGE SCALE GENOMIC DNA]</scope>
    <source>
        <strain evidence="2">CBS 340.73</strain>
    </source>
</reference>
<gene>
    <name evidence="1" type="ORF">QBC46DRAFT_400702</name>
</gene>
<feature type="non-terminal residue" evidence="1">
    <location>
        <position position="1"/>
    </location>
</feature>
<accession>A0AAN6MVY9</accession>